<dbReference type="PROSITE" id="PS51186">
    <property type="entry name" value="GNAT"/>
    <property type="match status" value="1"/>
</dbReference>
<dbReference type="RefSeq" id="WP_135484629.1">
    <property type="nucleotide sequence ID" value="NZ_SRMF01000011.1"/>
</dbReference>
<dbReference type="AlphaFoldDB" id="A0A4Z0W257"/>
<dbReference type="SUPFAM" id="SSF55729">
    <property type="entry name" value="Acyl-CoA N-acyltransferases (Nat)"/>
    <property type="match status" value="1"/>
</dbReference>
<dbReference type="CDD" id="cd04301">
    <property type="entry name" value="NAT_SF"/>
    <property type="match status" value="1"/>
</dbReference>
<dbReference type="Gene3D" id="3.40.630.30">
    <property type="match status" value="1"/>
</dbReference>
<feature type="domain" description="N-acetyltransferase" evidence="1">
    <location>
        <begin position="25"/>
        <end position="165"/>
    </location>
</feature>
<protein>
    <submittedName>
        <fullName evidence="2">GNAT family N-acetyltransferase</fullName>
    </submittedName>
</protein>
<keyword evidence="3" id="KW-1185">Reference proteome</keyword>
<dbReference type="Pfam" id="PF13673">
    <property type="entry name" value="Acetyltransf_10"/>
    <property type="match status" value="1"/>
</dbReference>
<accession>A0A4Z0W257</accession>
<sequence length="165" mass="18156">MFIDGQRTAANGYESPPGSVVWRADPFAALSTHSLYAILKARVDIFVVEQICPYPELDDEDQTALHLQGWNAEGLAAYARILPPDSAGRVWIGRVLVPAASRRSGAGKELMQQALAVTRNHFPGCPIWIGAQLRLRGFYQALGFRAEGLPYLEDDIPHIKMSHAS</sequence>
<proteinExistence type="predicted"/>
<dbReference type="Proteomes" id="UP000297475">
    <property type="component" value="Unassembled WGS sequence"/>
</dbReference>
<name>A0A4Z0W257_9GAMM</name>
<gene>
    <name evidence="2" type="ORF">E4656_17595</name>
</gene>
<keyword evidence="2" id="KW-0808">Transferase</keyword>
<dbReference type="InterPro" id="IPR000182">
    <property type="entry name" value="GNAT_dom"/>
</dbReference>
<comment type="caution">
    <text evidence="2">The sequence shown here is derived from an EMBL/GenBank/DDBJ whole genome shotgun (WGS) entry which is preliminary data.</text>
</comment>
<dbReference type="InterPro" id="IPR016181">
    <property type="entry name" value="Acyl_CoA_acyltransferase"/>
</dbReference>
<dbReference type="OrthoDB" id="9796171at2"/>
<evidence type="ECO:0000313" key="2">
    <source>
        <dbReference type="EMBL" id="TGG90749.1"/>
    </source>
</evidence>
<evidence type="ECO:0000313" key="3">
    <source>
        <dbReference type="Proteomes" id="UP000297475"/>
    </source>
</evidence>
<organism evidence="2 3">
    <name type="scientific">Natronospirillum operosum</name>
    <dbReference type="NCBI Taxonomy" id="2759953"/>
    <lineage>
        <taxon>Bacteria</taxon>
        <taxon>Pseudomonadati</taxon>
        <taxon>Pseudomonadota</taxon>
        <taxon>Gammaproteobacteria</taxon>
        <taxon>Oceanospirillales</taxon>
        <taxon>Natronospirillaceae</taxon>
        <taxon>Natronospirillum</taxon>
    </lineage>
</organism>
<evidence type="ECO:0000259" key="1">
    <source>
        <dbReference type="PROSITE" id="PS51186"/>
    </source>
</evidence>
<reference evidence="2 3" key="1">
    <citation type="submission" date="2019-04" db="EMBL/GenBank/DDBJ databases">
        <title>Natronospirillum operosus gen. nov., sp. nov., a haloalkaliphilic satellite isolated from decaying biomass of laboratory culture of cyanobacterium Geitlerinema sp. and proposal of Natronospirillaceae fam. nov. and Saccharospirillaceae fam. nov.</title>
        <authorList>
            <person name="Kevbrin V."/>
            <person name="Boltyanskaya Y."/>
            <person name="Koziaeva V."/>
            <person name="Grouzdev D.S."/>
            <person name="Park M."/>
            <person name="Cho J."/>
        </authorList>
    </citation>
    <scope>NUCLEOTIDE SEQUENCE [LARGE SCALE GENOMIC DNA]</scope>
    <source>
        <strain evidence="2 3">G-116</strain>
    </source>
</reference>
<dbReference type="EMBL" id="SRMF01000011">
    <property type="protein sequence ID" value="TGG90749.1"/>
    <property type="molecule type" value="Genomic_DNA"/>
</dbReference>
<dbReference type="GO" id="GO:0016747">
    <property type="term" value="F:acyltransferase activity, transferring groups other than amino-acyl groups"/>
    <property type="evidence" value="ECO:0007669"/>
    <property type="project" value="InterPro"/>
</dbReference>